<dbReference type="AlphaFoldDB" id="A0A080Z829"/>
<proteinExistence type="predicted"/>
<sequence length="143" mass="16434">MGDAEEAQLNGFQTVHEFGAATYLMCFVYVLYKVRKRTKHLAPEHRKSEMSGIVRLHHTNSMTTYYTEKVAGSSMGYFFCYWRCTQASPPVRHRHSITFQIDLQGSILHVYNWSRSSLRNGQFCIVPREAISKPIGQGPQEAE</sequence>
<evidence type="ECO:0000313" key="3">
    <source>
        <dbReference type="Proteomes" id="UP000028582"/>
    </source>
</evidence>
<dbReference type="EMBL" id="ANJA01003543">
    <property type="protein sequence ID" value="ETO62790.1"/>
    <property type="molecule type" value="Genomic_DNA"/>
</dbReference>
<keyword evidence="1" id="KW-0812">Transmembrane</keyword>
<reference evidence="2 3" key="1">
    <citation type="submission" date="2013-11" db="EMBL/GenBank/DDBJ databases">
        <title>The Genome Sequence of Phytophthora parasitica P1976.</title>
        <authorList>
            <consortium name="The Broad Institute Genomics Platform"/>
            <person name="Russ C."/>
            <person name="Tyler B."/>
            <person name="Panabieres F."/>
            <person name="Shan W."/>
            <person name="Tripathy S."/>
            <person name="Grunwald N."/>
            <person name="Machado M."/>
            <person name="Johnson C.S."/>
            <person name="Walker B."/>
            <person name="Young S."/>
            <person name="Zeng Q."/>
            <person name="Gargeya S."/>
            <person name="Fitzgerald M."/>
            <person name="Haas B."/>
            <person name="Abouelleil A."/>
            <person name="Allen A.W."/>
            <person name="Alvarado L."/>
            <person name="Arachchi H.M."/>
            <person name="Berlin A.M."/>
            <person name="Chapman S.B."/>
            <person name="Gainer-Dewar J."/>
            <person name="Goldberg J."/>
            <person name="Griggs A."/>
            <person name="Gujja S."/>
            <person name="Hansen M."/>
            <person name="Howarth C."/>
            <person name="Imamovic A."/>
            <person name="Ireland A."/>
            <person name="Larimer J."/>
            <person name="McCowan C."/>
            <person name="Murphy C."/>
            <person name="Pearson M."/>
            <person name="Poon T.W."/>
            <person name="Priest M."/>
            <person name="Roberts A."/>
            <person name="Saif S."/>
            <person name="Shea T."/>
            <person name="Sisk P."/>
            <person name="Sykes S."/>
            <person name="Wortman J."/>
            <person name="Nusbaum C."/>
            <person name="Birren B."/>
        </authorList>
    </citation>
    <scope>NUCLEOTIDE SEQUENCE [LARGE SCALE GENOMIC DNA]</scope>
    <source>
        <strain evidence="2 3">P1976</strain>
    </source>
</reference>
<keyword evidence="1" id="KW-1133">Transmembrane helix</keyword>
<protein>
    <submittedName>
        <fullName evidence="2">Uncharacterized protein</fullName>
    </submittedName>
</protein>
<dbReference type="Proteomes" id="UP000028582">
    <property type="component" value="Unassembled WGS sequence"/>
</dbReference>
<name>A0A080Z829_PHYNI</name>
<gene>
    <name evidence="2" type="ORF">F444_19364</name>
</gene>
<keyword evidence="1" id="KW-0472">Membrane</keyword>
<evidence type="ECO:0000313" key="2">
    <source>
        <dbReference type="EMBL" id="ETO62790.1"/>
    </source>
</evidence>
<comment type="caution">
    <text evidence="2">The sequence shown here is derived from an EMBL/GenBank/DDBJ whole genome shotgun (WGS) entry which is preliminary data.</text>
</comment>
<organism evidence="2 3">
    <name type="scientific">Phytophthora nicotianae P1976</name>
    <dbReference type="NCBI Taxonomy" id="1317066"/>
    <lineage>
        <taxon>Eukaryota</taxon>
        <taxon>Sar</taxon>
        <taxon>Stramenopiles</taxon>
        <taxon>Oomycota</taxon>
        <taxon>Peronosporomycetes</taxon>
        <taxon>Peronosporales</taxon>
        <taxon>Peronosporaceae</taxon>
        <taxon>Phytophthora</taxon>
    </lineage>
</organism>
<dbReference type="OrthoDB" id="128837at2759"/>
<accession>A0A080Z829</accession>
<evidence type="ECO:0000256" key="1">
    <source>
        <dbReference type="SAM" id="Phobius"/>
    </source>
</evidence>
<feature type="transmembrane region" description="Helical" evidence="1">
    <location>
        <begin position="12"/>
        <end position="32"/>
    </location>
</feature>